<accession>A0ACD4NHK9</accession>
<dbReference type="Proteomes" id="UP001163223">
    <property type="component" value="Chromosome"/>
</dbReference>
<evidence type="ECO:0000313" key="2">
    <source>
        <dbReference type="Proteomes" id="UP001163223"/>
    </source>
</evidence>
<proteinExistence type="predicted"/>
<organism evidence="1 2">
    <name type="scientific">Antarcticirhabdus aurantiaca</name>
    <dbReference type="NCBI Taxonomy" id="2606717"/>
    <lineage>
        <taxon>Bacteria</taxon>
        <taxon>Pseudomonadati</taxon>
        <taxon>Pseudomonadota</taxon>
        <taxon>Alphaproteobacteria</taxon>
        <taxon>Hyphomicrobiales</taxon>
        <taxon>Aurantimonadaceae</taxon>
        <taxon>Antarcticirhabdus</taxon>
    </lineage>
</organism>
<gene>
    <name evidence="1" type="ORF">OXU80_15450</name>
</gene>
<keyword evidence="1" id="KW-0378">Hydrolase</keyword>
<name>A0ACD4NHK9_9HYPH</name>
<evidence type="ECO:0000313" key="1">
    <source>
        <dbReference type="EMBL" id="WAJ26292.1"/>
    </source>
</evidence>
<dbReference type="EMBL" id="CP113520">
    <property type="protein sequence ID" value="WAJ26292.1"/>
    <property type="molecule type" value="Genomic_DNA"/>
</dbReference>
<reference evidence="1" key="1">
    <citation type="submission" date="2022-11" db="EMBL/GenBank/DDBJ databases">
        <title>beta-Carotene-producing bacterium, Jeongeuplla avenae sp. nov., alleviates the salt stress of Arabidopsis seedlings.</title>
        <authorList>
            <person name="Jiang L."/>
            <person name="Lee J."/>
        </authorList>
    </citation>
    <scope>NUCLEOTIDE SEQUENCE</scope>
    <source>
        <strain evidence="1">DY_R2A_6</strain>
    </source>
</reference>
<sequence length="368" mass="39565">MNLLVSNSRLSRLATAGLALLLLAPLPAAAQAPEAGLAVPPDARAPDPAPARPDFSAAVERASGLAALETLLIAQDGERIVDEGFRGNRTDRATNIKSASKSIVSALIGIAIDKGLIEGPDQPIADFLRADFPANPDPRLNEITVGNLLSMQAGLERTSGGNYGGWIASRNWVRSALDRPFVEPPGGRMLYSTGSTHLLSAILTKASGRSTLALAREWLEPAGVRVADWERDPQGVYLGGNQMAMTPRSLLAFGEIYRRDGLGPDGERVVSKAWIDRSWEPRTTSRFHDGRYGYGWFIDSFAGHQGQYGWGYGGQMIYVFPDLELTVAITSDENQPSGRSGYVQDLHRLVAETIVPAAQARMAADRSG</sequence>
<protein>
    <submittedName>
        <fullName evidence="1">Serine hydrolase</fullName>
    </submittedName>
</protein>
<keyword evidence="2" id="KW-1185">Reference proteome</keyword>